<evidence type="ECO:0008006" key="4">
    <source>
        <dbReference type="Google" id="ProtNLM"/>
    </source>
</evidence>
<feature type="signal peptide" evidence="1">
    <location>
        <begin position="1"/>
        <end position="23"/>
    </location>
</feature>
<evidence type="ECO:0000313" key="2">
    <source>
        <dbReference type="EMBL" id="NJC74163.1"/>
    </source>
</evidence>
<keyword evidence="1" id="KW-0732">Signal</keyword>
<dbReference type="SUPFAM" id="SSF89392">
    <property type="entry name" value="Prokaryotic lipoproteins and lipoprotein localization factors"/>
    <property type="match status" value="1"/>
</dbReference>
<sequence length="278" mass="29234">MRRFTTFTTAAVAVGALALTAGCGPKQTASSSAQNQQSDVLALMVKDVTGTVRKVVDKTSKATSVAVSMTGTAAGKKIDGHGVVAFGSQPQAEITTTVDTMGETTVRMLGSVFYVQIPAGDRDGLNGKSWMKMDLSKVGANGGAMAKQFEDMDPSKQVRTLLDSGAVTAVGREKVGGVQTVHYAGTAPIAKYLGQLDTTTRSTVEQQLSAQGVTQVKIDLWVDDKYQPRRVHSVMGTTDVTADYTDYGKPVSVVAPPPSDTVDFDDLMKNLSSLTTGN</sequence>
<dbReference type="Proteomes" id="UP000722989">
    <property type="component" value="Unassembled WGS sequence"/>
</dbReference>
<evidence type="ECO:0000256" key="1">
    <source>
        <dbReference type="SAM" id="SignalP"/>
    </source>
</evidence>
<dbReference type="RefSeq" id="WP_167929067.1">
    <property type="nucleotide sequence ID" value="NZ_JAATVY010000047.1"/>
</dbReference>
<comment type="caution">
    <text evidence="2">The sequence shown here is derived from an EMBL/GenBank/DDBJ whole genome shotgun (WGS) entry which is preliminary data.</text>
</comment>
<dbReference type="Gene3D" id="2.50.20.20">
    <property type="match status" value="1"/>
</dbReference>
<reference evidence="2 3" key="1">
    <citation type="submission" date="2020-03" db="EMBL/GenBank/DDBJ databases">
        <title>WGS of the type strain of Planosporangium spp.</title>
        <authorList>
            <person name="Thawai C."/>
        </authorList>
    </citation>
    <scope>NUCLEOTIDE SEQUENCE [LARGE SCALE GENOMIC DNA]</scope>
    <source>
        <strain evidence="2 3">TBRC 5610</strain>
    </source>
</reference>
<keyword evidence="3" id="KW-1185">Reference proteome</keyword>
<dbReference type="EMBL" id="JAATVY010000047">
    <property type="protein sequence ID" value="NJC74163.1"/>
    <property type="molecule type" value="Genomic_DNA"/>
</dbReference>
<protein>
    <recommendedName>
        <fullName evidence="4">LppX_LprAFG lipoprotein</fullName>
    </recommendedName>
</protein>
<accession>A0ABX0Y802</accession>
<organism evidence="2 3">
    <name type="scientific">Planosporangium thailandense</name>
    <dbReference type="NCBI Taxonomy" id="765197"/>
    <lineage>
        <taxon>Bacteria</taxon>
        <taxon>Bacillati</taxon>
        <taxon>Actinomycetota</taxon>
        <taxon>Actinomycetes</taxon>
        <taxon>Micromonosporales</taxon>
        <taxon>Micromonosporaceae</taxon>
        <taxon>Planosporangium</taxon>
    </lineage>
</organism>
<dbReference type="PROSITE" id="PS51257">
    <property type="entry name" value="PROKAR_LIPOPROTEIN"/>
    <property type="match status" value="1"/>
</dbReference>
<dbReference type="InterPro" id="IPR029046">
    <property type="entry name" value="LolA/LolB/LppX"/>
</dbReference>
<proteinExistence type="predicted"/>
<feature type="chain" id="PRO_5046915002" description="LppX_LprAFG lipoprotein" evidence="1">
    <location>
        <begin position="24"/>
        <end position="278"/>
    </location>
</feature>
<evidence type="ECO:0000313" key="3">
    <source>
        <dbReference type="Proteomes" id="UP000722989"/>
    </source>
</evidence>
<gene>
    <name evidence="2" type="ORF">HC031_31280</name>
</gene>
<name>A0ABX0Y802_9ACTN</name>